<dbReference type="FunFam" id="2.40.50.140:FF:000181">
    <property type="entry name" value="CST complex subunit STN1"/>
    <property type="match status" value="1"/>
</dbReference>
<evidence type="ECO:0000256" key="1">
    <source>
        <dbReference type="ARBA" id="ARBA00004123"/>
    </source>
</evidence>
<evidence type="ECO:0000256" key="3">
    <source>
        <dbReference type="ARBA" id="ARBA00017411"/>
    </source>
</evidence>
<dbReference type="Pfam" id="PF09170">
    <property type="entry name" value="STN1_2"/>
    <property type="match status" value="1"/>
</dbReference>
<accession>A0A553NRL6</accession>
<dbReference type="InterPro" id="IPR015253">
    <property type="entry name" value="CST_STN1_C"/>
</dbReference>
<dbReference type="FunFam" id="1.10.10.10:FF:000275">
    <property type="entry name" value="CST complex subunit STN1"/>
    <property type="match status" value="1"/>
</dbReference>
<evidence type="ECO:0000256" key="10">
    <source>
        <dbReference type="PIRNR" id="PIRNR036950"/>
    </source>
</evidence>
<dbReference type="InterPro" id="IPR014647">
    <property type="entry name" value="Stn1"/>
</dbReference>
<evidence type="ECO:0000256" key="4">
    <source>
        <dbReference type="ARBA" id="ARBA00022454"/>
    </source>
</evidence>
<dbReference type="PANTHER" id="PTHR13989:SF33">
    <property type="entry name" value="CST COMPLEX SUBUNIT STN1"/>
    <property type="match status" value="1"/>
</dbReference>
<sequence>MAAHTGDMEVSPEEPPSLLWGLDPVFSVYARLYISDILQMKESRQVPGVYFYKARPISEVDVMGTVVYKREREDFYCYGVDDSTGVINCLCWNDETLLNREDSTSRRVINGTSDKFDIEEELRLLKEAEREGKMLEIGDLMRVQGTLQTSKGAREIKSSFFHKVHDPVMAQQISHMLELPQMYRKCYDQPVQIPTDDLDITETFGLLSQSVASLKEFFTDRAVSRFRPCDVEYLLHPLIKKSSTEEEEDGPRKSFGTQLQELLKETLRFLVNKGQIFRKELSQDEVYHVTEQDKDLHAAIRNVVLEDCKREKYAEKGCHVLHILSSVRQRYSQNLSLEVLEVALMRLEDFSDVISSLENYYTIF</sequence>
<dbReference type="Proteomes" id="UP000316079">
    <property type="component" value="Unassembled WGS sequence"/>
</dbReference>
<keyword evidence="5 10" id="KW-0779">Telomere</keyword>
<dbReference type="Gene3D" id="1.10.10.980">
    <property type="entry name" value="CST, Suppressor of Cdc13 homolog, complex subunit STN1, N-terminal domain"/>
    <property type="match status" value="1"/>
</dbReference>
<dbReference type="InterPro" id="IPR012340">
    <property type="entry name" value="NA-bd_OB-fold"/>
</dbReference>
<dbReference type="CDD" id="cd04483">
    <property type="entry name" value="hOBFC1_like"/>
    <property type="match status" value="1"/>
</dbReference>
<evidence type="ECO:0000313" key="14">
    <source>
        <dbReference type="Proteomes" id="UP000316079"/>
    </source>
</evidence>
<comment type="subcellular location">
    <subcellularLocation>
        <location evidence="2">Chromosome</location>
        <location evidence="2">Telomere</location>
    </subcellularLocation>
    <subcellularLocation>
        <location evidence="1 10">Nucleus</location>
    </subcellularLocation>
</comment>
<evidence type="ECO:0000256" key="2">
    <source>
        <dbReference type="ARBA" id="ARBA00004574"/>
    </source>
</evidence>
<evidence type="ECO:0000256" key="6">
    <source>
        <dbReference type="ARBA" id="ARBA00023125"/>
    </source>
</evidence>
<keyword evidence="7 10" id="KW-0539">Nucleus</keyword>
<comment type="function">
    <text evidence="10">Component of the CST complex. The CST complex binds single-stranded DNA with high affinity in a sequence-independent manner, while isolated subunits bind DNA with low affinity by themselves.</text>
</comment>
<dbReference type="InterPro" id="IPR042082">
    <property type="entry name" value="CST_Stn1_wHTH1_sf"/>
</dbReference>
<protein>
    <recommendedName>
        <fullName evidence="3 10">CST complex subunit STN1</fullName>
    </recommendedName>
    <alternativeName>
        <fullName evidence="9 10">Oligonucleotide/oligosaccharide-binding fold-containing protein 1</fullName>
    </alternativeName>
    <alternativeName>
        <fullName evidence="8 10">Suppressor of cdc thirteen homolog</fullName>
    </alternativeName>
</protein>
<evidence type="ECO:0000256" key="9">
    <source>
        <dbReference type="ARBA" id="ARBA00030852"/>
    </source>
</evidence>
<dbReference type="Gene3D" id="2.40.50.140">
    <property type="entry name" value="Nucleic acid-binding proteins"/>
    <property type="match status" value="1"/>
</dbReference>
<dbReference type="InterPro" id="IPR036388">
    <property type="entry name" value="WH-like_DNA-bd_sf"/>
</dbReference>
<dbReference type="STRING" id="623744.A0A553NRL6"/>
<keyword evidence="14" id="KW-1185">Reference proteome</keyword>
<dbReference type="InterPro" id="IPR018856">
    <property type="entry name" value="Stn1_N"/>
</dbReference>
<dbReference type="GO" id="GO:0016233">
    <property type="term" value="P:telomere capping"/>
    <property type="evidence" value="ECO:0007669"/>
    <property type="project" value="InterPro"/>
</dbReference>
<feature type="domain" description="Stn1 C-terminal" evidence="11">
    <location>
        <begin position="206"/>
        <end position="364"/>
    </location>
</feature>
<dbReference type="GO" id="GO:0043047">
    <property type="term" value="F:single-stranded telomeric DNA binding"/>
    <property type="evidence" value="ECO:0007669"/>
    <property type="project" value="UniProtKB-UniRule"/>
</dbReference>
<dbReference type="InterPro" id="IPR036390">
    <property type="entry name" value="WH_DNA-bd_sf"/>
</dbReference>
<organism evidence="13 14">
    <name type="scientific">Danionella cerebrum</name>
    <dbReference type="NCBI Taxonomy" id="2873325"/>
    <lineage>
        <taxon>Eukaryota</taxon>
        <taxon>Metazoa</taxon>
        <taxon>Chordata</taxon>
        <taxon>Craniata</taxon>
        <taxon>Vertebrata</taxon>
        <taxon>Euteleostomi</taxon>
        <taxon>Actinopterygii</taxon>
        <taxon>Neopterygii</taxon>
        <taxon>Teleostei</taxon>
        <taxon>Ostariophysi</taxon>
        <taxon>Cypriniformes</taxon>
        <taxon>Danionidae</taxon>
        <taxon>Danioninae</taxon>
        <taxon>Danionella</taxon>
    </lineage>
</organism>
<dbReference type="OrthoDB" id="77828at2759"/>
<evidence type="ECO:0000313" key="13">
    <source>
        <dbReference type="EMBL" id="TRY68074.1"/>
    </source>
</evidence>
<dbReference type="EMBL" id="SRMA01026809">
    <property type="protein sequence ID" value="TRY68074.1"/>
    <property type="molecule type" value="Genomic_DNA"/>
</dbReference>
<dbReference type="AlphaFoldDB" id="A0A553NRL6"/>
<dbReference type="Gene3D" id="1.10.10.10">
    <property type="entry name" value="Winged helix-like DNA-binding domain superfamily/Winged helix DNA-binding domain"/>
    <property type="match status" value="1"/>
</dbReference>
<evidence type="ECO:0000259" key="11">
    <source>
        <dbReference type="Pfam" id="PF09170"/>
    </source>
</evidence>
<dbReference type="PIRSF" id="PIRSF036950">
    <property type="entry name" value="UCP036950"/>
    <property type="match status" value="1"/>
</dbReference>
<gene>
    <name evidence="13" type="ORF">DNTS_034799</name>
</gene>
<evidence type="ECO:0000256" key="7">
    <source>
        <dbReference type="ARBA" id="ARBA00023242"/>
    </source>
</evidence>
<dbReference type="SUPFAM" id="SSF46785">
    <property type="entry name" value="Winged helix' DNA-binding domain"/>
    <property type="match status" value="1"/>
</dbReference>
<evidence type="ECO:0000259" key="12">
    <source>
        <dbReference type="Pfam" id="PF10451"/>
    </source>
</evidence>
<dbReference type="PANTHER" id="PTHR13989">
    <property type="entry name" value="REPLICATION PROTEIN A-RELATED"/>
    <property type="match status" value="1"/>
</dbReference>
<dbReference type="GO" id="GO:1990879">
    <property type="term" value="C:CST complex"/>
    <property type="evidence" value="ECO:0007669"/>
    <property type="project" value="InterPro"/>
</dbReference>
<dbReference type="Pfam" id="PF10451">
    <property type="entry name" value="Stn1"/>
    <property type="match status" value="1"/>
</dbReference>
<proteinExistence type="predicted"/>
<dbReference type="InterPro" id="IPR040260">
    <property type="entry name" value="RFA2-like"/>
</dbReference>
<keyword evidence="4 10" id="KW-0158">Chromosome</keyword>
<feature type="domain" description="CST complex subunit Stn1 N-terminal" evidence="12">
    <location>
        <begin position="46"/>
        <end position="94"/>
    </location>
</feature>
<name>A0A553NRL6_9TELE</name>
<evidence type="ECO:0000256" key="5">
    <source>
        <dbReference type="ARBA" id="ARBA00022895"/>
    </source>
</evidence>
<keyword evidence="6 10" id="KW-0238">DNA-binding</keyword>
<dbReference type="GO" id="GO:0010833">
    <property type="term" value="P:telomere maintenance via telomere lengthening"/>
    <property type="evidence" value="ECO:0007669"/>
    <property type="project" value="UniProtKB-UniRule"/>
</dbReference>
<evidence type="ECO:0000256" key="8">
    <source>
        <dbReference type="ARBA" id="ARBA00030039"/>
    </source>
</evidence>
<reference evidence="13 14" key="1">
    <citation type="journal article" date="2019" name="Sci. Data">
        <title>Hybrid genome assembly and annotation of Danionella translucida.</title>
        <authorList>
            <person name="Kadobianskyi M."/>
            <person name="Schulze L."/>
            <person name="Schuelke M."/>
            <person name="Judkewitz B."/>
        </authorList>
    </citation>
    <scope>NUCLEOTIDE SEQUENCE [LARGE SCALE GENOMIC DNA]</scope>
    <source>
        <strain evidence="13 14">Bolton</strain>
    </source>
</reference>
<dbReference type="SUPFAM" id="SSF50249">
    <property type="entry name" value="Nucleic acid-binding proteins"/>
    <property type="match status" value="1"/>
</dbReference>
<comment type="caution">
    <text evidence="13">The sequence shown here is derived from an EMBL/GenBank/DDBJ whole genome shotgun (WGS) entry which is preliminary data.</text>
</comment>
<comment type="subunit">
    <text evidence="10">Component of the CST complex.</text>
</comment>